<dbReference type="AlphaFoldDB" id="A0AA39IB13"/>
<feature type="compositionally biased region" description="Basic and acidic residues" evidence="1">
    <location>
        <begin position="60"/>
        <end position="70"/>
    </location>
</feature>
<reference evidence="2" key="1">
    <citation type="submission" date="2023-06" db="EMBL/GenBank/DDBJ databases">
        <title>Genomic analysis of the entomopathogenic nematode Steinernema hermaphroditum.</title>
        <authorList>
            <person name="Schwarz E.M."/>
            <person name="Heppert J.K."/>
            <person name="Baniya A."/>
            <person name="Schwartz H.T."/>
            <person name="Tan C.-H."/>
            <person name="Antoshechkin I."/>
            <person name="Sternberg P.W."/>
            <person name="Goodrich-Blair H."/>
            <person name="Dillman A.R."/>
        </authorList>
    </citation>
    <scope>NUCLEOTIDE SEQUENCE</scope>
    <source>
        <strain evidence="2">PS9179</strain>
        <tissue evidence="2">Whole animal</tissue>
    </source>
</reference>
<feature type="region of interest" description="Disordered" evidence="1">
    <location>
        <begin position="46"/>
        <end position="70"/>
    </location>
</feature>
<feature type="region of interest" description="Disordered" evidence="1">
    <location>
        <begin position="1"/>
        <end position="21"/>
    </location>
</feature>
<name>A0AA39IB13_9BILA</name>
<sequence length="70" mass="8455">MSSKDKQVDQWNFQDRSTGRNSGERLWQVGVDYDKLHVKPHYCMGQDGDQWNWKQNDKKHKSEGWMRKKS</sequence>
<gene>
    <name evidence="2" type="ORF">QR680_014271</name>
</gene>
<comment type="caution">
    <text evidence="2">The sequence shown here is derived from an EMBL/GenBank/DDBJ whole genome shotgun (WGS) entry which is preliminary data.</text>
</comment>
<evidence type="ECO:0000313" key="2">
    <source>
        <dbReference type="EMBL" id="KAK0419694.1"/>
    </source>
</evidence>
<dbReference type="Proteomes" id="UP001175271">
    <property type="component" value="Unassembled WGS sequence"/>
</dbReference>
<evidence type="ECO:0000256" key="1">
    <source>
        <dbReference type="SAM" id="MobiDB-lite"/>
    </source>
</evidence>
<accession>A0AA39IB13</accession>
<dbReference type="EMBL" id="JAUCMV010000002">
    <property type="protein sequence ID" value="KAK0419694.1"/>
    <property type="molecule type" value="Genomic_DNA"/>
</dbReference>
<proteinExistence type="predicted"/>
<protein>
    <submittedName>
        <fullName evidence="2">Uncharacterized protein</fullName>
    </submittedName>
</protein>
<organism evidence="2 3">
    <name type="scientific">Steinernema hermaphroditum</name>
    <dbReference type="NCBI Taxonomy" id="289476"/>
    <lineage>
        <taxon>Eukaryota</taxon>
        <taxon>Metazoa</taxon>
        <taxon>Ecdysozoa</taxon>
        <taxon>Nematoda</taxon>
        <taxon>Chromadorea</taxon>
        <taxon>Rhabditida</taxon>
        <taxon>Tylenchina</taxon>
        <taxon>Panagrolaimomorpha</taxon>
        <taxon>Strongyloidoidea</taxon>
        <taxon>Steinernematidae</taxon>
        <taxon>Steinernema</taxon>
    </lineage>
</organism>
<evidence type="ECO:0000313" key="3">
    <source>
        <dbReference type="Proteomes" id="UP001175271"/>
    </source>
</evidence>
<feature type="compositionally biased region" description="Polar residues" evidence="1">
    <location>
        <begin position="9"/>
        <end position="21"/>
    </location>
</feature>
<keyword evidence="3" id="KW-1185">Reference proteome</keyword>